<dbReference type="InterPro" id="IPR007833">
    <property type="entry name" value="Capsule_polysaccharide_synth"/>
</dbReference>
<dbReference type="GO" id="GO:0015774">
    <property type="term" value="P:polysaccharide transport"/>
    <property type="evidence" value="ECO:0007669"/>
    <property type="project" value="InterPro"/>
</dbReference>
<comment type="caution">
    <text evidence="1">The sequence shown here is derived from an EMBL/GenBank/DDBJ whole genome shotgun (WGS) entry which is preliminary data.</text>
</comment>
<dbReference type="Proteomes" id="UP000216429">
    <property type="component" value="Unassembled WGS sequence"/>
</dbReference>
<dbReference type="Pfam" id="PF05159">
    <property type="entry name" value="Capsule_synth"/>
    <property type="match status" value="1"/>
</dbReference>
<gene>
    <name evidence="1" type="ORF">CAL22_03670</name>
</gene>
<organism evidence="1 2">
    <name type="scientific">Bordetella genomosp. 12</name>
    <dbReference type="NCBI Taxonomy" id="463035"/>
    <lineage>
        <taxon>Bacteria</taxon>
        <taxon>Pseudomonadati</taxon>
        <taxon>Pseudomonadota</taxon>
        <taxon>Betaproteobacteria</taxon>
        <taxon>Burkholderiales</taxon>
        <taxon>Alcaligenaceae</taxon>
        <taxon>Bordetella</taxon>
    </lineage>
</organism>
<sequence>MSEYQRKNIMSGSSSVVNRASFARRSINLGSDALRTVLSPLCIWRRTAWVFNVAKWKRPLLRRYFSGYNLKFLAFKDDVYAKERWIRMSRRPLFVIWGRTIPERIEEFATEFEIPIHHVEDGFMRSIGLGASHVLPYSLCYDKSGLYYDSGKPSDLESILLRYNFQYHPHVMNTARKCLESIRQLRLSKYNEARTDLASVLYGPKIRTRILVIGQVEDDQSLLHGCARIMSNAELIKLAAEENPEAQIIYKPHPDVQAGLRQEMSNTSALAHLVEILRVPLSLIDALQGVDRVYTMTSLAGFEAAIHGVPVTTLGAPFYSGWGFTDDRQLVARRDRTLTVEEVFAAAYILYPRYRDPITYRKMTLPRVIEEFKEQLESIEVVTPQKALRRLAPYNLVTRHPVDARLLYNSTAQHIALVTDSRSSWLVAQGLVQSGKRVSIIAARDTLANDESLTVSTDAADTVSVTSIHKKYSVAMSESERNAVKLASTFSDSLRLALTEVAGEHLSAEIVEALSFGLEDYIYYEALRFYGVKQSLEEYDSVAMIFDDSESNLDLIKSYIFHGQAKSMLGKIFLVSTIGGTKQILVDNATLPLAPVAKPQDISELRTTFSRFWWSLQKASYDDYSTYGPHVAICGNVSGMNYAYSPASLKIVDTVDKRSSLPMLYYSSSLLPVVGQEEVKTISLLEDLSKRCAVYNGNILSFKSKYPPEILDYSSFFSGPFFDRFQELVRQRLPEGFIDIFRGRILKYCESLFAQTIFAAEAGHAMDRAVLYATSMDRSHISRILAAVARKKKVPSIGIQPQIISKSSRYKAPAVDCMGVIDTSQVTTFVDLGADPTKLLPIGSVNISERLRTMDEAVQRFGSTPPRGSILFAMQHSTSFEMLATAQALKDICSRYGFTLIVKPHPHQEFPVLNKVRSIFGDSSFVRVLGRDSDTYDAVARSQLIVGLFSSVLFEGALYGKDVVVSAFRDLDPSIDFSRLGLAVKAHNPETLELAIVELIRGGDLARTLLESRNAYLDLNPQLKRPYDAKSVENFIASRLPKAGL</sequence>
<evidence type="ECO:0008006" key="3">
    <source>
        <dbReference type="Google" id="ProtNLM"/>
    </source>
</evidence>
<dbReference type="OrthoDB" id="543755at2"/>
<dbReference type="GO" id="GO:0000271">
    <property type="term" value="P:polysaccharide biosynthetic process"/>
    <property type="evidence" value="ECO:0007669"/>
    <property type="project" value="InterPro"/>
</dbReference>
<dbReference type="Gene3D" id="3.40.50.12580">
    <property type="match status" value="1"/>
</dbReference>
<dbReference type="InterPro" id="IPR043148">
    <property type="entry name" value="TagF_C"/>
</dbReference>
<evidence type="ECO:0000313" key="2">
    <source>
        <dbReference type="Proteomes" id="UP000216429"/>
    </source>
</evidence>
<evidence type="ECO:0000313" key="1">
    <source>
        <dbReference type="EMBL" id="OZI77639.1"/>
    </source>
</evidence>
<dbReference type="SUPFAM" id="SSF53756">
    <property type="entry name" value="UDP-Glycosyltransferase/glycogen phosphorylase"/>
    <property type="match status" value="1"/>
</dbReference>
<dbReference type="EMBL" id="NEVU01000001">
    <property type="protein sequence ID" value="OZI77639.1"/>
    <property type="molecule type" value="Genomic_DNA"/>
</dbReference>
<protein>
    <recommendedName>
        <fullName evidence="3">Capsular biosynthesis protein</fullName>
    </recommendedName>
</protein>
<dbReference type="CDD" id="cd16439">
    <property type="entry name" value="beta_Kdo_transferase_KpsC_2"/>
    <property type="match status" value="1"/>
</dbReference>
<accession>A0A261VUC6</accession>
<name>A0A261VUC6_9BORD</name>
<reference evidence="2" key="1">
    <citation type="submission" date="2017-05" db="EMBL/GenBank/DDBJ databases">
        <title>Complete and WGS of Bordetella genogroups.</title>
        <authorList>
            <person name="Spilker T."/>
            <person name="Lipuma J."/>
        </authorList>
    </citation>
    <scope>NUCLEOTIDE SEQUENCE [LARGE SCALE GENOMIC DNA]</scope>
    <source>
        <strain evidence="2">AU6712</strain>
    </source>
</reference>
<keyword evidence="2" id="KW-1185">Reference proteome</keyword>
<proteinExistence type="predicted"/>
<dbReference type="AlphaFoldDB" id="A0A261VUC6"/>